<comment type="caution">
    <text evidence="2">The sequence shown here is derived from an EMBL/GenBank/DDBJ whole genome shotgun (WGS) entry which is preliminary data.</text>
</comment>
<evidence type="ECO:0000313" key="2">
    <source>
        <dbReference type="EMBL" id="KAF9506200.1"/>
    </source>
</evidence>
<feature type="chain" id="PRO_5040156740" description="Secreted protein" evidence="1">
    <location>
        <begin position="30"/>
        <end position="128"/>
    </location>
</feature>
<keyword evidence="3" id="KW-1185">Reference proteome</keyword>
<proteinExistence type="predicted"/>
<evidence type="ECO:0000256" key="1">
    <source>
        <dbReference type="SAM" id="SignalP"/>
    </source>
</evidence>
<evidence type="ECO:0008006" key="4">
    <source>
        <dbReference type="Google" id="ProtNLM"/>
    </source>
</evidence>
<accession>A0A9P6DQ20</accession>
<sequence>MARAMACHVRLMGLVILLHALDAYGSVSSLDLSTSTSPTTATCFGNRNCALDFIPILTLWPQVSIALRSLGIVYFTCPQMVDAFRRSSVPLMRGLYTVVYRPDACLRWCIGAWLPHVLQVSNIYNLMR</sequence>
<organism evidence="2 3">
    <name type="scientific">Hydnum rufescens UP504</name>
    <dbReference type="NCBI Taxonomy" id="1448309"/>
    <lineage>
        <taxon>Eukaryota</taxon>
        <taxon>Fungi</taxon>
        <taxon>Dikarya</taxon>
        <taxon>Basidiomycota</taxon>
        <taxon>Agaricomycotina</taxon>
        <taxon>Agaricomycetes</taxon>
        <taxon>Cantharellales</taxon>
        <taxon>Hydnaceae</taxon>
        <taxon>Hydnum</taxon>
    </lineage>
</organism>
<dbReference type="AlphaFoldDB" id="A0A9P6DQ20"/>
<feature type="signal peptide" evidence="1">
    <location>
        <begin position="1"/>
        <end position="29"/>
    </location>
</feature>
<name>A0A9P6DQ20_9AGAM</name>
<dbReference type="Proteomes" id="UP000886523">
    <property type="component" value="Unassembled WGS sequence"/>
</dbReference>
<dbReference type="EMBL" id="MU129120">
    <property type="protein sequence ID" value="KAF9506200.1"/>
    <property type="molecule type" value="Genomic_DNA"/>
</dbReference>
<reference evidence="2" key="1">
    <citation type="journal article" date="2020" name="Nat. Commun.">
        <title>Large-scale genome sequencing of mycorrhizal fungi provides insights into the early evolution of symbiotic traits.</title>
        <authorList>
            <person name="Miyauchi S."/>
            <person name="Kiss E."/>
            <person name="Kuo A."/>
            <person name="Drula E."/>
            <person name="Kohler A."/>
            <person name="Sanchez-Garcia M."/>
            <person name="Morin E."/>
            <person name="Andreopoulos B."/>
            <person name="Barry K.W."/>
            <person name="Bonito G."/>
            <person name="Buee M."/>
            <person name="Carver A."/>
            <person name="Chen C."/>
            <person name="Cichocki N."/>
            <person name="Clum A."/>
            <person name="Culley D."/>
            <person name="Crous P.W."/>
            <person name="Fauchery L."/>
            <person name="Girlanda M."/>
            <person name="Hayes R.D."/>
            <person name="Keri Z."/>
            <person name="LaButti K."/>
            <person name="Lipzen A."/>
            <person name="Lombard V."/>
            <person name="Magnuson J."/>
            <person name="Maillard F."/>
            <person name="Murat C."/>
            <person name="Nolan M."/>
            <person name="Ohm R.A."/>
            <person name="Pangilinan J."/>
            <person name="Pereira M.F."/>
            <person name="Perotto S."/>
            <person name="Peter M."/>
            <person name="Pfister S."/>
            <person name="Riley R."/>
            <person name="Sitrit Y."/>
            <person name="Stielow J.B."/>
            <person name="Szollosi G."/>
            <person name="Zifcakova L."/>
            <person name="Stursova M."/>
            <person name="Spatafora J.W."/>
            <person name="Tedersoo L."/>
            <person name="Vaario L.M."/>
            <person name="Yamada A."/>
            <person name="Yan M."/>
            <person name="Wang P."/>
            <person name="Xu J."/>
            <person name="Bruns T."/>
            <person name="Baldrian P."/>
            <person name="Vilgalys R."/>
            <person name="Dunand C."/>
            <person name="Henrissat B."/>
            <person name="Grigoriev I.V."/>
            <person name="Hibbett D."/>
            <person name="Nagy L.G."/>
            <person name="Martin F.M."/>
        </authorList>
    </citation>
    <scope>NUCLEOTIDE SEQUENCE</scope>
    <source>
        <strain evidence="2">UP504</strain>
    </source>
</reference>
<keyword evidence="1" id="KW-0732">Signal</keyword>
<protein>
    <recommendedName>
        <fullName evidence="4">Secreted protein</fullName>
    </recommendedName>
</protein>
<gene>
    <name evidence="2" type="ORF">BS47DRAFT_1353038</name>
</gene>
<evidence type="ECO:0000313" key="3">
    <source>
        <dbReference type="Proteomes" id="UP000886523"/>
    </source>
</evidence>